<evidence type="ECO:0000313" key="2">
    <source>
        <dbReference type="Proteomes" id="UP000438429"/>
    </source>
</evidence>
<dbReference type="Proteomes" id="UP000438429">
    <property type="component" value="Unassembled WGS sequence"/>
</dbReference>
<comment type="caution">
    <text evidence="1">The sequence shown here is derived from an EMBL/GenBank/DDBJ whole genome shotgun (WGS) entry which is preliminary data.</text>
</comment>
<accession>A0A6A4TA37</accession>
<organism evidence="1 2">
    <name type="scientific">Scophthalmus maximus</name>
    <name type="common">Turbot</name>
    <name type="synonym">Psetta maxima</name>
    <dbReference type="NCBI Taxonomy" id="52904"/>
    <lineage>
        <taxon>Eukaryota</taxon>
        <taxon>Metazoa</taxon>
        <taxon>Chordata</taxon>
        <taxon>Craniata</taxon>
        <taxon>Vertebrata</taxon>
        <taxon>Euteleostomi</taxon>
        <taxon>Actinopterygii</taxon>
        <taxon>Neopterygii</taxon>
        <taxon>Teleostei</taxon>
        <taxon>Neoteleostei</taxon>
        <taxon>Acanthomorphata</taxon>
        <taxon>Carangaria</taxon>
        <taxon>Pleuronectiformes</taxon>
        <taxon>Pleuronectoidei</taxon>
        <taxon>Scophthalmidae</taxon>
        <taxon>Scophthalmus</taxon>
    </lineage>
</organism>
<dbReference type="EMBL" id="VEVO01000004">
    <property type="protein sequence ID" value="KAF0042893.1"/>
    <property type="molecule type" value="Genomic_DNA"/>
</dbReference>
<proteinExistence type="predicted"/>
<gene>
    <name evidence="1" type="ORF">F2P81_004230</name>
</gene>
<name>A0A6A4TA37_SCOMX</name>
<sequence length="80" mass="9331">MQKLWNTTNSRQRADVCFVNSDIHPIPPFTLEKLLTLLVVNPATYSRLRICSSICNISSPLRCERLRNFFLLCRFVCNEL</sequence>
<dbReference type="AlphaFoldDB" id="A0A6A4TA37"/>
<protein>
    <submittedName>
        <fullName evidence="1">Uncharacterized protein</fullName>
    </submittedName>
</protein>
<evidence type="ECO:0000313" key="1">
    <source>
        <dbReference type="EMBL" id="KAF0042893.1"/>
    </source>
</evidence>
<reference evidence="1 2" key="1">
    <citation type="submission" date="2019-06" db="EMBL/GenBank/DDBJ databases">
        <title>Draft genomes of female and male turbot (Scophthalmus maximus).</title>
        <authorList>
            <person name="Xu H."/>
            <person name="Xu X.-W."/>
            <person name="Shao C."/>
            <person name="Chen S."/>
        </authorList>
    </citation>
    <scope>NUCLEOTIDE SEQUENCE [LARGE SCALE GENOMIC DNA]</scope>
    <source>
        <strain evidence="1">Ysfricsl-2016a</strain>
        <tissue evidence="1">Blood</tissue>
    </source>
</reference>